<evidence type="ECO:0000256" key="8">
    <source>
        <dbReference type="ARBA" id="ARBA00063644"/>
    </source>
</evidence>
<dbReference type="Gene3D" id="1.10.268.10">
    <property type="entry name" value="Topoisomerase, domain 3"/>
    <property type="match status" value="1"/>
</dbReference>
<dbReference type="InterPro" id="IPR006691">
    <property type="entry name" value="GyrA/parC_rep"/>
</dbReference>
<sequence length="816" mass="89974">MADIGKISSREIVEEMRESYLDYAMSVIVSRALPDVRDGLKPVHRRILYAMHEMGLTHSAKYRKSAAIVGETLGKYHPHGDSSVYDAMARMAQDFSLRYMLVDGQGNFGSVDGDSPAAMRYTEARMSRIADELLRDIEKDTVNFRDNYDGTRREPSVMPSAVPNLLLNGTLGIAVGMATNIPPHNLGEITDATMHLIDNPKASPDDLMEFVRGPDFPTGGIIYDEKEIRAAYASGKGAILNRGKAEIEDGPRNSSQIVITAIPYQVNKSELIEKMAGLVQEKTIEGVRDIRDESDRDGLRIAIELKQDAHPQKVLNNFYKHTDLEKTFHLNMLALVGGIQPEVLSLKNVLEEFIKHREEVVTRRTKFDLTRTKERIHILEGLKKALDHIDAVITTIRKSADREEAHTNLMSKFGLSDIQASAILEMRLSALAGLERQKVEDELKEKIALAKALEALLKDTRKIKDVIKKELTDIKAKYGDERKTAVVKSSPRALSDEDLIADEEVIVVLTRGGYIKRLKPESWRMQKRGGKGLIGMETKEEDTVEQLLACSTHAALLFFTDTGKVYRVPAYDVPEGSRTAKGKAIFNLLSIAAQERVTSILAIPKGLKPKGGEMFVVMATKDGIMKKVDAVSFETVRSSGLIALTLKAGDMLRWAKLTAGKDEIILITKQGQAIRFSERDIRPMGRTAAGVHAMRLKKGDEVVGMDIVVNEKTKAQSAKLLAVMENGFGKTTPLTQYKRQNRGGSGIKTAKITPKTGALVSGRIIAGDEEEMIAISQKGVVIRTPLGAIPSLSRATQGVRIMKIEPGDAVASITTL</sequence>
<dbReference type="EMBL" id="MHQM01000008">
    <property type="protein sequence ID" value="OHA04232.1"/>
    <property type="molecule type" value="Genomic_DNA"/>
</dbReference>
<evidence type="ECO:0000313" key="12">
    <source>
        <dbReference type="EMBL" id="OHA04232.1"/>
    </source>
</evidence>
<comment type="subcellular location">
    <subcellularLocation>
        <location evidence="9">Cytoplasm</location>
    </subcellularLocation>
</comment>
<dbReference type="InterPro" id="IPR013757">
    <property type="entry name" value="Topo_IIA_A_a_sf"/>
</dbReference>
<dbReference type="InterPro" id="IPR013760">
    <property type="entry name" value="Topo_IIA-like_dom_sf"/>
</dbReference>
<dbReference type="STRING" id="1802274.A3J58_03340"/>
<dbReference type="HAMAP" id="MF_01897">
    <property type="entry name" value="GyrA"/>
    <property type="match status" value="1"/>
</dbReference>
<name>A0A1G2L0D6_9BACT</name>
<dbReference type="InterPro" id="IPR050220">
    <property type="entry name" value="Type_II_DNA_Topoisomerases"/>
</dbReference>
<dbReference type="CDD" id="cd00187">
    <property type="entry name" value="TOP4c"/>
    <property type="match status" value="1"/>
</dbReference>
<keyword evidence="5 9" id="KW-0799">Topoisomerase</keyword>
<dbReference type="PROSITE" id="PS52040">
    <property type="entry name" value="TOPO_IIA"/>
    <property type="match status" value="1"/>
</dbReference>
<keyword evidence="9" id="KW-0963">Cytoplasm</keyword>
<dbReference type="Pfam" id="PF00521">
    <property type="entry name" value="DNA_topoisoIV"/>
    <property type="match status" value="1"/>
</dbReference>
<keyword evidence="7 9" id="KW-0413">Isomerase</keyword>
<feature type="short sequence motif" description="GyrA-box" evidence="9">
    <location>
        <begin position="526"/>
        <end position="532"/>
    </location>
</feature>
<dbReference type="PANTHER" id="PTHR43493">
    <property type="entry name" value="DNA GYRASE/TOPOISOMERASE SUBUNIT A"/>
    <property type="match status" value="1"/>
</dbReference>
<dbReference type="AlphaFoldDB" id="A0A1G2L0D6"/>
<dbReference type="GO" id="GO:0005694">
    <property type="term" value="C:chromosome"/>
    <property type="evidence" value="ECO:0007669"/>
    <property type="project" value="InterPro"/>
</dbReference>
<accession>A0A1G2L0D6</accession>
<evidence type="ECO:0000256" key="6">
    <source>
        <dbReference type="ARBA" id="ARBA00023125"/>
    </source>
</evidence>
<dbReference type="GO" id="GO:0005737">
    <property type="term" value="C:cytoplasm"/>
    <property type="evidence" value="ECO:0007669"/>
    <property type="project" value="UniProtKB-SubCell"/>
</dbReference>
<evidence type="ECO:0000256" key="5">
    <source>
        <dbReference type="ARBA" id="ARBA00023029"/>
    </source>
</evidence>
<dbReference type="Gene3D" id="2.120.10.90">
    <property type="entry name" value="DNA gyrase/topoisomerase IV, subunit A, C-terminal"/>
    <property type="match status" value="1"/>
</dbReference>
<dbReference type="EC" id="5.6.2.2" evidence="9"/>
<dbReference type="SMART" id="SM00434">
    <property type="entry name" value="TOP4c"/>
    <property type="match status" value="1"/>
</dbReference>
<comment type="miscellaneous">
    <text evidence="9">Few gyrases are as efficient as E.coli at forming negative supercoils. Not all organisms have 2 type II topoisomerases; in organisms with a single type II topoisomerase this enzyme also has to decatenate newly replicated chromosomes.</text>
</comment>
<evidence type="ECO:0000256" key="9">
    <source>
        <dbReference type="HAMAP-Rule" id="MF_01897"/>
    </source>
</evidence>
<evidence type="ECO:0000256" key="2">
    <source>
        <dbReference type="ARBA" id="ARBA00008263"/>
    </source>
</evidence>
<dbReference type="Proteomes" id="UP000178510">
    <property type="component" value="Unassembled WGS sequence"/>
</dbReference>
<dbReference type="SUPFAM" id="SSF101904">
    <property type="entry name" value="GyrA/ParC C-terminal domain-like"/>
    <property type="match status" value="1"/>
</dbReference>
<comment type="function">
    <text evidence="9">A type II topoisomerase that negatively supercoils closed circular double-stranded (ds) DNA in an ATP-dependent manner to modulate DNA topology and maintain chromosomes in an underwound state. Negative supercoiling favors strand separation, and DNA replication, transcription, recombination and repair, all of which involve strand separation. Also able to catalyze the interconversion of other topological isomers of dsDNA rings, including catenanes and knotted rings. Type II topoisomerases break and join 2 DNA strands simultaneously in an ATP-dependent manner.</text>
</comment>
<evidence type="ECO:0000256" key="1">
    <source>
        <dbReference type="ARBA" id="ARBA00000185"/>
    </source>
</evidence>
<dbReference type="Pfam" id="PF03989">
    <property type="entry name" value="DNA_gyraseA_C"/>
    <property type="match status" value="6"/>
</dbReference>
<comment type="similarity">
    <text evidence="2 9">Belongs to the type II topoisomerase GyrA/ParC subunit family.</text>
</comment>
<comment type="catalytic activity">
    <reaction evidence="1 9 10">
        <text>ATP-dependent breakage, passage and rejoining of double-stranded DNA.</text>
        <dbReference type="EC" id="5.6.2.2"/>
    </reaction>
</comment>
<dbReference type="GO" id="GO:0006265">
    <property type="term" value="P:DNA topological change"/>
    <property type="evidence" value="ECO:0007669"/>
    <property type="project" value="UniProtKB-UniRule"/>
</dbReference>
<dbReference type="NCBIfam" id="TIGR01063">
    <property type="entry name" value="gyrA"/>
    <property type="match status" value="1"/>
</dbReference>
<reference evidence="12 13" key="1">
    <citation type="journal article" date="2016" name="Nat. Commun.">
        <title>Thousands of microbial genomes shed light on interconnected biogeochemical processes in an aquifer system.</title>
        <authorList>
            <person name="Anantharaman K."/>
            <person name="Brown C.T."/>
            <person name="Hug L.A."/>
            <person name="Sharon I."/>
            <person name="Castelle C.J."/>
            <person name="Probst A.J."/>
            <person name="Thomas B.C."/>
            <person name="Singh A."/>
            <person name="Wilkins M.J."/>
            <person name="Karaoz U."/>
            <person name="Brodie E.L."/>
            <person name="Williams K.H."/>
            <person name="Hubbard S.S."/>
            <person name="Banfield J.F."/>
        </authorList>
    </citation>
    <scope>NUCLEOTIDE SEQUENCE [LARGE SCALE GENOMIC DNA]</scope>
</reference>
<dbReference type="FunFam" id="3.30.1360.40:FF:000002">
    <property type="entry name" value="DNA gyrase subunit A"/>
    <property type="match status" value="1"/>
</dbReference>
<dbReference type="InterPro" id="IPR005743">
    <property type="entry name" value="GyrA"/>
</dbReference>
<dbReference type="FunFam" id="2.120.10.90:FF:000005">
    <property type="entry name" value="DNA topoisomerase 4 subunit A"/>
    <property type="match status" value="1"/>
</dbReference>
<dbReference type="Gene3D" id="3.30.1360.40">
    <property type="match status" value="1"/>
</dbReference>
<dbReference type="NCBIfam" id="NF004043">
    <property type="entry name" value="PRK05560.1"/>
    <property type="match status" value="1"/>
</dbReference>
<evidence type="ECO:0000256" key="3">
    <source>
        <dbReference type="ARBA" id="ARBA00022741"/>
    </source>
</evidence>
<dbReference type="GO" id="GO:0034335">
    <property type="term" value="F:DNA negative supercoiling activity"/>
    <property type="evidence" value="ECO:0007669"/>
    <property type="project" value="UniProtKB-ARBA"/>
</dbReference>
<dbReference type="GO" id="GO:0009330">
    <property type="term" value="C:DNA topoisomerase type II (double strand cut, ATP-hydrolyzing) complex"/>
    <property type="evidence" value="ECO:0007669"/>
    <property type="project" value="TreeGrafter"/>
</dbReference>
<comment type="subunit">
    <text evidence="9">Heterotetramer, composed of two GyrA and two GyrB chains. In the heterotetramer, GyrA contains the active site tyrosine that forms a transient covalent intermediate with DNA, while GyrB binds cofactors and catalyzes ATP hydrolysis.</text>
</comment>
<dbReference type="GO" id="GO:0006261">
    <property type="term" value="P:DNA-templated DNA replication"/>
    <property type="evidence" value="ECO:0007669"/>
    <property type="project" value="UniProtKB-UniRule"/>
</dbReference>
<dbReference type="InterPro" id="IPR002205">
    <property type="entry name" value="Topo_IIA_dom_A"/>
</dbReference>
<dbReference type="GO" id="GO:0005524">
    <property type="term" value="F:ATP binding"/>
    <property type="evidence" value="ECO:0007669"/>
    <property type="project" value="UniProtKB-UniRule"/>
</dbReference>
<dbReference type="Gene3D" id="3.90.199.10">
    <property type="entry name" value="Topoisomerase II, domain 5"/>
    <property type="match status" value="1"/>
</dbReference>
<evidence type="ECO:0000259" key="11">
    <source>
        <dbReference type="PROSITE" id="PS52040"/>
    </source>
</evidence>
<evidence type="ECO:0000313" key="13">
    <source>
        <dbReference type="Proteomes" id="UP000178510"/>
    </source>
</evidence>
<evidence type="ECO:0000256" key="10">
    <source>
        <dbReference type="PROSITE-ProRule" id="PRU01384"/>
    </source>
</evidence>
<evidence type="ECO:0000256" key="4">
    <source>
        <dbReference type="ARBA" id="ARBA00022840"/>
    </source>
</evidence>
<proteinExistence type="inferred from homology"/>
<dbReference type="GO" id="GO:0003677">
    <property type="term" value="F:DNA binding"/>
    <property type="evidence" value="ECO:0007669"/>
    <property type="project" value="UniProtKB-UniRule"/>
</dbReference>
<dbReference type="NCBIfam" id="NF004044">
    <property type="entry name" value="PRK05561.1"/>
    <property type="match status" value="1"/>
</dbReference>
<gene>
    <name evidence="9" type="primary">gyrA</name>
    <name evidence="12" type="ORF">A3J58_03340</name>
</gene>
<dbReference type="InterPro" id="IPR013758">
    <property type="entry name" value="Topo_IIA_A/C_ab"/>
</dbReference>
<protein>
    <recommendedName>
        <fullName evidence="9">DNA gyrase subunit A</fullName>
        <ecNumber evidence="9">5.6.2.2</ecNumber>
    </recommendedName>
</protein>
<keyword evidence="6 9" id="KW-0238">DNA-binding</keyword>
<comment type="caution">
    <text evidence="12">The sequence shown here is derived from an EMBL/GenBank/DDBJ whole genome shotgun (WGS) entry which is preliminary data.</text>
</comment>
<dbReference type="FunFam" id="3.90.199.10:FF:000001">
    <property type="entry name" value="DNA gyrase subunit A"/>
    <property type="match status" value="1"/>
</dbReference>
<keyword evidence="3 9" id="KW-0547">Nucleotide-binding</keyword>
<dbReference type="SUPFAM" id="SSF56719">
    <property type="entry name" value="Type II DNA topoisomerase"/>
    <property type="match status" value="1"/>
</dbReference>
<keyword evidence="4 9" id="KW-0067">ATP-binding</keyword>
<comment type="subunit">
    <text evidence="8">Heterotetramer composed of ParC and ParE.</text>
</comment>
<dbReference type="FunFam" id="1.10.268.10:FF:000001">
    <property type="entry name" value="DNA gyrase subunit A"/>
    <property type="match status" value="1"/>
</dbReference>
<feature type="active site" description="O-(5'-phospho-DNA)-tyrosine intermediate" evidence="9 10">
    <location>
        <position position="121"/>
    </location>
</feature>
<evidence type="ECO:0000256" key="7">
    <source>
        <dbReference type="ARBA" id="ARBA00023235"/>
    </source>
</evidence>
<organism evidence="12 13">
    <name type="scientific">Candidatus Sungbacteria bacterium RIFCSPHIGHO2_02_FULL_52_23</name>
    <dbReference type="NCBI Taxonomy" id="1802274"/>
    <lineage>
        <taxon>Bacteria</taxon>
        <taxon>Candidatus Sungiibacteriota</taxon>
    </lineage>
</organism>
<feature type="domain" description="Topo IIA-type catalytic" evidence="11">
    <location>
        <begin position="33"/>
        <end position="499"/>
    </location>
</feature>
<dbReference type="InterPro" id="IPR035516">
    <property type="entry name" value="Gyrase/topoIV_suA_C"/>
</dbReference>
<dbReference type="PANTHER" id="PTHR43493:SF5">
    <property type="entry name" value="DNA GYRASE SUBUNIT A, CHLOROPLASTIC_MITOCHONDRIAL"/>
    <property type="match status" value="1"/>
</dbReference>